<dbReference type="GO" id="GO:0005840">
    <property type="term" value="C:ribosome"/>
    <property type="evidence" value="ECO:0007669"/>
    <property type="project" value="UniProtKB-KW"/>
</dbReference>
<dbReference type="EMBL" id="CAAALY010275149">
    <property type="protein sequence ID" value="VEL42566.1"/>
    <property type="molecule type" value="Genomic_DNA"/>
</dbReference>
<evidence type="ECO:0008006" key="7">
    <source>
        <dbReference type="Google" id="ProtNLM"/>
    </source>
</evidence>
<keyword evidence="6" id="KW-1185">Reference proteome</keyword>
<sequence>MSSPASSRGLVKIVLVLMESLSGSGHCIHGFRCKTQTTPKEVIAFDPLIQQNVIYREKKKIKTLHKTH</sequence>
<dbReference type="InterPro" id="IPR038584">
    <property type="entry name" value="Ribosomal_bL33_sf"/>
</dbReference>
<comment type="caution">
    <text evidence="5">The sequence shown here is derived from an EMBL/GenBank/DDBJ whole genome shotgun (WGS) entry which is preliminary data.</text>
</comment>
<protein>
    <recommendedName>
        <fullName evidence="7">39S ribosomal protein L33, mitochondrial</fullName>
    </recommendedName>
</protein>
<dbReference type="Gene3D" id="2.20.28.120">
    <property type="entry name" value="Ribosomal protein L33"/>
    <property type="match status" value="1"/>
</dbReference>
<name>A0A448XQR1_9PLAT</name>
<gene>
    <name evidence="5" type="ORF">PXEA_LOCUS36006</name>
</gene>
<feature type="signal peptide" evidence="4">
    <location>
        <begin position="1"/>
        <end position="25"/>
    </location>
</feature>
<feature type="chain" id="PRO_5019446684" description="39S ribosomal protein L33, mitochondrial" evidence="4">
    <location>
        <begin position="26"/>
        <end position="68"/>
    </location>
</feature>
<evidence type="ECO:0000313" key="5">
    <source>
        <dbReference type="EMBL" id="VEL42566.1"/>
    </source>
</evidence>
<keyword evidence="2" id="KW-0689">Ribosomal protein</keyword>
<dbReference type="GO" id="GO:1990904">
    <property type="term" value="C:ribonucleoprotein complex"/>
    <property type="evidence" value="ECO:0007669"/>
    <property type="project" value="UniProtKB-KW"/>
</dbReference>
<dbReference type="AlphaFoldDB" id="A0A448XQR1"/>
<organism evidence="5 6">
    <name type="scientific">Protopolystoma xenopodis</name>
    <dbReference type="NCBI Taxonomy" id="117903"/>
    <lineage>
        <taxon>Eukaryota</taxon>
        <taxon>Metazoa</taxon>
        <taxon>Spiralia</taxon>
        <taxon>Lophotrochozoa</taxon>
        <taxon>Platyhelminthes</taxon>
        <taxon>Monogenea</taxon>
        <taxon>Polyopisthocotylea</taxon>
        <taxon>Polystomatidea</taxon>
        <taxon>Polystomatidae</taxon>
        <taxon>Protopolystoma</taxon>
    </lineage>
</organism>
<proteinExistence type="inferred from homology"/>
<evidence type="ECO:0000256" key="2">
    <source>
        <dbReference type="ARBA" id="ARBA00022980"/>
    </source>
</evidence>
<evidence type="ECO:0000256" key="4">
    <source>
        <dbReference type="SAM" id="SignalP"/>
    </source>
</evidence>
<keyword evidence="4" id="KW-0732">Signal</keyword>
<comment type="similarity">
    <text evidence="1">Belongs to the bacterial ribosomal protein bL33 family.</text>
</comment>
<evidence type="ECO:0000313" key="6">
    <source>
        <dbReference type="Proteomes" id="UP000784294"/>
    </source>
</evidence>
<reference evidence="5" key="1">
    <citation type="submission" date="2018-11" db="EMBL/GenBank/DDBJ databases">
        <authorList>
            <consortium name="Pathogen Informatics"/>
        </authorList>
    </citation>
    <scope>NUCLEOTIDE SEQUENCE</scope>
</reference>
<evidence type="ECO:0000256" key="1">
    <source>
        <dbReference type="ARBA" id="ARBA00007596"/>
    </source>
</evidence>
<keyword evidence="3" id="KW-0687">Ribonucleoprotein</keyword>
<evidence type="ECO:0000256" key="3">
    <source>
        <dbReference type="ARBA" id="ARBA00023274"/>
    </source>
</evidence>
<accession>A0A448XQR1</accession>
<dbReference type="OrthoDB" id="275534at2759"/>
<dbReference type="Proteomes" id="UP000784294">
    <property type="component" value="Unassembled WGS sequence"/>
</dbReference>